<reference evidence="2 3" key="1">
    <citation type="submission" date="2021-02" db="EMBL/GenBank/DDBJ databases">
        <title>Cotonvirus japonicus, which uses Golgi apparatus of host cells for its virion factory, phylogenetically links tailed tupanvirus and icosahedral mimivirus.</title>
        <authorList>
            <person name="Takahashi H."/>
            <person name="Fukaya S."/>
            <person name="Song C."/>
            <person name="Murata K."/>
            <person name="Takemura M."/>
        </authorList>
    </citation>
    <scope>NUCLEOTIDE SEQUENCE [LARGE SCALE GENOMIC DNA]</scope>
</reference>
<dbReference type="GeneID" id="80558999"/>
<evidence type="ECO:0000256" key="1">
    <source>
        <dbReference type="SAM" id="MobiDB-lite"/>
    </source>
</evidence>
<feature type="compositionally biased region" description="Polar residues" evidence="1">
    <location>
        <begin position="50"/>
        <end position="60"/>
    </location>
</feature>
<dbReference type="RefSeq" id="YP_010842402.1">
    <property type="nucleotide sequence ID" value="NC_079139.1"/>
</dbReference>
<feature type="region of interest" description="Disordered" evidence="1">
    <location>
        <begin position="44"/>
        <end position="70"/>
    </location>
</feature>
<organism evidence="2 3">
    <name type="scientific">Cotonvirus japonicus</name>
    <dbReference type="NCBI Taxonomy" id="2811091"/>
    <lineage>
        <taxon>Viruses</taxon>
        <taxon>Varidnaviria</taxon>
        <taxon>Bamfordvirae</taxon>
        <taxon>Nucleocytoviricota</taxon>
        <taxon>Megaviricetes</taxon>
        <taxon>Imitervirales</taxon>
        <taxon>Mimiviridae</taxon>
        <taxon>Megamimivirinae</taxon>
        <taxon>Cotonvirus</taxon>
        <taxon>Cotonvirus japonicum</taxon>
    </lineage>
</organism>
<name>A0ABM7NUD2_9VIRU</name>
<sequence length="70" mass="8644">MFHKRTMKDKEIEMQDKEIEMQKLKYENHDKEMEFLEKQIELQRMKNETNRSPSFSQKGNRSPKKNIIEL</sequence>
<keyword evidence="3" id="KW-1185">Reference proteome</keyword>
<proteinExistence type="predicted"/>
<dbReference type="EMBL" id="AP024483">
    <property type="protein sequence ID" value="BCS83794.1"/>
    <property type="molecule type" value="Genomic_DNA"/>
</dbReference>
<protein>
    <submittedName>
        <fullName evidence="2">Uncharacterized protein</fullName>
    </submittedName>
</protein>
<dbReference type="Proteomes" id="UP001321479">
    <property type="component" value="Segment"/>
</dbReference>
<evidence type="ECO:0000313" key="3">
    <source>
        <dbReference type="Proteomes" id="UP001321479"/>
    </source>
</evidence>
<evidence type="ECO:0000313" key="2">
    <source>
        <dbReference type="EMBL" id="BCS83794.1"/>
    </source>
</evidence>
<accession>A0ABM7NUD2</accession>